<evidence type="ECO:0000313" key="2">
    <source>
        <dbReference type="EMBL" id="ADW01569.1"/>
    </source>
</evidence>
<dbReference type="EMBL" id="CP002475">
    <property type="protein sequence ID" value="ADW01569.1"/>
    <property type="molecule type" value="Genomic_DNA"/>
</dbReference>
<feature type="chain" id="PRO_5034332234" description="Secreted protein" evidence="1">
    <location>
        <begin position="27"/>
        <end position="54"/>
    </location>
</feature>
<dbReference type="KEGG" id="sfa:Sfla_0101"/>
<sequence>MKSAGVFVATVLFALMIGAVGGTATAAGETGRTGVLVTSSATNDGDSGWGRFAG</sequence>
<evidence type="ECO:0000313" key="3">
    <source>
        <dbReference type="Proteomes" id="UP000002066"/>
    </source>
</evidence>
<evidence type="ECO:0008006" key="4">
    <source>
        <dbReference type="Google" id="ProtNLM"/>
    </source>
</evidence>
<reference evidence="2 3" key="1">
    <citation type="submission" date="2011-01" db="EMBL/GenBank/DDBJ databases">
        <title>Complete sequence of chromosome of Streptomyces flavogriseus ATCC 33331.</title>
        <authorList>
            <consortium name="US DOE Joint Genome Institute"/>
            <person name="Lucas S."/>
            <person name="Copeland A."/>
            <person name="Lapidus A."/>
            <person name="Cheng J.-F."/>
            <person name="Goodwin L."/>
            <person name="Pitluck S."/>
            <person name="Davenport K."/>
            <person name="Detter J.C."/>
            <person name="Han C."/>
            <person name="Tapia R."/>
            <person name="Land M."/>
            <person name="Hauser L."/>
            <person name="Kyrpides N."/>
            <person name="Ivanova N."/>
            <person name="Ovchinnikova G."/>
            <person name="Pagani I."/>
            <person name="Brumm P."/>
            <person name="Mead D."/>
            <person name="Woyke T."/>
        </authorList>
    </citation>
    <scope>NUCLEOTIDE SEQUENCE [LARGE SCALE GENOMIC DNA]</scope>
    <source>
        <strain evidence="3">ATCC 33331 / IAF-45CD</strain>
    </source>
</reference>
<name>A0A8D4BD57_STRFA</name>
<evidence type="ECO:0000256" key="1">
    <source>
        <dbReference type="SAM" id="SignalP"/>
    </source>
</evidence>
<protein>
    <recommendedName>
        <fullName evidence="4">Secreted protein</fullName>
    </recommendedName>
</protein>
<feature type="signal peptide" evidence="1">
    <location>
        <begin position="1"/>
        <end position="26"/>
    </location>
</feature>
<accession>A0A8D4BD57</accession>
<keyword evidence="1" id="KW-0732">Signal</keyword>
<gene>
    <name evidence="2" type="ordered locus">Sfla_0101</name>
</gene>
<dbReference type="Proteomes" id="UP000002066">
    <property type="component" value="Chromosome"/>
</dbReference>
<dbReference type="AlphaFoldDB" id="A0A8D4BD57"/>
<organism evidence="2 3">
    <name type="scientific">Streptomyces pratensis (strain ATCC 33331 / IAF-45CD)</name>
    <dbReference type="NCBI Taxonomy" id="591167"/>
    <lineage>
        <taxon>Bacteria</taxon>
        <taxon>Bacillati</taxon>
        <taxon>Actinomycetota</taxon>
        <taxon>Actinomycetes</taxon>
        <taxon>Kitasatosporales</taxon>
        <taxon>Streptomycetaceae</taxon>
        <taxon>Streptomyces</taxon>
    </lineage>
</organism>
<proteinExistence type="predicted"/>